<proteinExistence type="inferred from homology"/>
<dbReference type="KEGG" id="bts:Btus_2778"/>
<evidence type="ECO:0000256" key="4">
    <source>
        <dbReference type="ARBA" id="ARBA00022692"/>
    </source>
</evidence>
<dbReference type="PANTHER" id="PTHR43163">
    <property type="entry name" value="DIPEPTIDE TRANSPORT SYSTEM PERMEASE PROTEIN DPPB-RELATED"/>
    <property type="match status" value="1"/>
</dbReference>
<organism evidence="9 10">
    <name type="scientific">Kyrpidia tusciae (strain DSM 2912 / NBRC 15312 / T2)</name>
    <name type="common">Bacillus tusciae</name>
    <dbReference type="NCBI Taxonomy" id="562970"/>
    <lineage>
        <taxon>Bacteria</taxon>
        <taxon>Bacillati</taxon>
        <taxon>Bacillota</taxon>
        <taxon>Bacilli</taxon>
        <taxon>Bacillales</taxon>
        <taxon>Alicyclobacillaceae</taxon>
        <taxon>Kyrpidia</taxon>
    </lineage>
</organism>
<protein>
    <submittedName>
        <fullName evidence="9">Binding-protein-dependent transport systems inner membrane component</fullName>
    </submittedName>
</protein>
<evidence type="ECO:0000256" key="5">
    <source>
        <dbReference type="ARBA" id="ARBA00022989"/>
    </source>
</evidence>
<feature type="transmembrane region" description="Helical" evidence="7">
    <location>
        <begin position="198"/>
        <end position="217"/>
    </location>
</feature>
<accession>D5WUV3</accession>
<evidence type="ECO:0000256" key="6">
    <source>
        <dbReference type="ARBA" id="ARBA00023136"/>
    </source>
</evidence>
<dbReference type="EMBL" id="CP002017">
    <property type="protein sequence ID" value="ADG07425.1"/>
    <property type="molecule type" value="Genomic_DNA"/>
</dbReference>
<evidence type="ECO:0000256" key="3">
    <source>
        <dbReference type="ARBA" id="ARBA00022475"/>
    </source>
</evidence>
<evidence type="ECO:0000313" key="9">
    <source>
        <dbReference type="EMBL" id="ADG07425.1"/>
    </source>
</evidence>
<name>D5WUV3_KYRT2</name>
<evidence type="ECO:0000259" key="8">
    <source>
        <dbReference type="PROSITE" id="PS50928"/>
    </source>
</evidence>
<feature type="domain" description="ABC transmembrane type-1" evidence="8">
    <location>
        <begin position="95"/>
        <end position="325"/>
    </location>
</feature>
<reference evidence="9 10" key="1">
    <citation type="journal article" date="2011" name="Stand. Genomic Sci.">
        <title>Complete genome sequence of the thermophilic, hydrogen-oxidizing Bacillus tusciae type strain (T2) and reclassification in the new genus, Kyrpidia gen. nov. as Kyrpidia tusciae comb. nov. and emendation of the family Alicyclobacillaceae da Costa and Rainey, 2010.</title>
        <authorList>
            <person name="Klenk H.P."/>
            <person name="Lapidus A."/>
            <person name="Chertkov O."/>
            <person name="Copeland A."/>
            <person name="Del Rio T.G."/>
            <person name="Nolan M."/>
            <person name="Lucas S."/>
            <person name="Chen F."/>
            <person name="Tice H."/>
            <person name="Cheng J.F."/>
            <person name="Han C."/>
            <person name="Bruce D."/>
            <person name="Goodwin L."/>
            <person name="Pitluck S."/>
            <person name="Pati A."/>
            <person name="Ivanova N."/>
            <person name="Mavromatis K."/>
            <person name="Daum C."/>
            <person name="Chen A."/>
            <person name="Palaniappan K."/>
            <person name="Chang Y.J."/>
            <person name="Land M."/>
            <person name="Hauser L."/>
            <person name="Jeffries C.D."/>
            <person name="Detter J.C."/>
            <person name="Rohde M."/>
            <person name="Abt B."/>
            <person name="Pukall R."/>
            <person name="Goker M."/>
            <person name="Bristow J."/>
            <person name="Markowitz V."/>
            <person name="Hugenholtz P."/>
            <person name="Eisen J.A."/>
        </authorList>
    </citation>
    <scope>NUCLEOTIDE SEQUENCE [LARGE SCALE GENOMIC DNA]</scope>
    <source>
        <strain evidence="9 10">DSM 2912</strain>
    </source>
</reference>
<dbReference type="Proteomes" id="UP000002368">
    <property type="component" value="Chromosome"/>
</dbReference>
<dbReference type="InterPro" id="IPR000515">
    <property type="entry name" value="MetI-like"/>
</dbReference>
<evidence type="ECO:0000256" key="1">
    <source>
        <dbReference type="ARBA" id="ARBA00004651"/>
    </source>
</evidence>
<keyword evidence="6 7" id="KW-0472">Membrane</keyword>
<gene>
    <name evidence="9" type="ordered locus">Btus_2778</name>
</gene>
<dbReference type="CDD" id="cd06261">
    <property type="entry name" value="TM_PBP2"/>
    <property type="match status" value="1"/>
</dbReference>
<keyword evidence="2 7" id="KW-0813">Transport</keyword>
<dbReference type="Pfam" id="PF19300">
    <property type="entry name" value="BPD_transp_1_N"/>
    <property type="match status" value="1"/>
</dbReference>
<feature type="transmembrane region" description="Helical" evidence="7">
    <location>
        <begin position="302"/>
        <end position="328"/>
    </location>
</feature>
<dbReference type="GO" id="GO:0005886">
    <property type="term" value="C:plasma membrane"/>
    <property type="evidence" value="ECO:0007669"/>
    <property type="project" value="UniProtKB-SubCell"/>
</dbReference>
<evidence type="ECO:0000256" key="2">
    <source>
        <dbReference type="ARBA" id="ARBA00022448"/>
    </source>
</evidence>
<dbReference type="InterPro" id="IPR045621">
    <property type="entry name" value="BPD_transp_1_N"/>
</dbReference>
<dbReference type="SUPFAM" id="SSF161098">
    <property type="entry name" value="MetI-like"/>
    <property type="match status" value="1"/>
</dbReference>
<evidence type="ECO:0000313" key="10">
    <source>
        <dbReference type="Proteomes" id="UP000002368"/>
    </source>
</evidence>
<dbReference type="Pfam" id="PF00528">
    <property type="entry name" value="BPD_transp_1"/>
    <property type="match status" value="1"/>
</dbReference>
<keyword evidence="4 7" id="KW-0812">Transmembrane</keyword>
<evidence type="ECO:0000256" key="7">
    <source>
        <dbReference type="RuleBase" id="RU363032"/>
    </source>
</evidence>
<feature type="transmembrane region" description="Helical" evidence="7">
    <location>
        <begin position="134"/>
        <end position="156"/>
    </location>
</feature>
<dbReference type="HOGENOM" id="CLU_036879_0_3_9"/>
<dbReference type="eggNOG" id="COG0601">
    <property type="taxonomic scope" value="Bacteria"/>
</dbReference>
<comment type="similarity">
    <text evidence="7">Belongs to the binding-protein-dependent transport system permease family.</text>
</comment>
<dbReference type="GO" id="GO:0071916">
    <property type="term" value="F:dipeptide transmembrane transporter activity"/>
    <property type="evidence" value="ECO:0007669"/>
    <property type="project" value="TreeGrafter"/>
</dbReference>
<dbReference type="OrthoDB" id="2803660at2"/>
<feature type="transmembrane region" description="Helical" evidence="7">
    <location>
        <begin position="256"/>
        <end position="282"/>
    </location>
</feature>
<sequence length="334" mass="37071">MGYLIRQRLLMLVFVLFGVTVATFLMSHVIPGDPAQMMAGPYASPETLQSIREQLGLNQPLWVQYLDYMKELFHGDLGTSIRTQQPVAQDLFTFFPATLELVLYAFLIAVLFGIPLGVLAAVKRNTFWDYVTRFFSIGGVSIPVFWSGLVLILIFYGHLGWLPASGRLDIDLPKPPMITGLYTVDSALTGYWADLFNSLWHLVLPAVTLSYVQMSVIMRQVRSSMIEVLSQEFMLTGRANGLGPMFLLIRYGLRNAMVPTITVIGLSFGSLLGGAVVTETIFDWPGMGQYVVQSIASLDFPAIMGFTVVIAAAYVLINLAVDLVHYALDPQIRR</sequence>
<keyword evidence="5 7" id="KW-1133">Transmembrane helix</keyword>
<dbReference type="PANTHER" id="PTHR43163:SF8">
    <property type="entry name" value="D,D-DIPEPTIDE TRANSPORT SYSTEM PERMEASE PROTEIN DDPB-RELATED"/>
    <property type="match status" value="1"/>
</dbReference>
<dbReference type="PROSITE" id="PS50928">
    <property type="entry name" value="ABC_TM1"/>
    <property type="match status" value="1"/>
</dbReference>
<feature type="transmembrane region" description="Helical" evidence="7">
    <location>
        <begin position="101"/>
        <end position="122"/>
    </location>
</feature>
<keyword evidence="3" id="KW-1003">Cell membrane</keyword>
<keyword evidence="10" id="KW-1185">Reference proteome</keyword>
<comment type="subcellular location">
    <subcellularLocation>
        <location evidence="1 7">Cell membrane</location>
        <topology evidence="1 7">Multi-pass membrane protein</topology>
    </subcellularLocation>
</comment>
<dbReference type="InterPro" id="IPR035906">
    <property type="entry name" value="MetI-like_sf"/>
</dbReference>
<dbReference type="RefSeq" id="WP_013076706.1">
    <property type="nucleotide sequence ID" value="NC_014098.1"/>
</dbReference>
<dbReference type="Gene3D" id="1.10.3720.10">
    <property type="entry name" value="MetI-like"/>
    <property type="match status" value="1"/>
</dbReference>
<dbReference type="AlphaFoldDB" id="D5WUV3"/>
<dbReference type="STRING" id="562970.Btus_2778"/>
<feature type="transmembrane region" description="Helical" evidence="7">
    <location>
        <begin position="9"/>
        <end position="30"/>
    </location>
</feature>